<proteinExistence type="predicted"/>
<protein>
    <submittedName>
        <fullName evidence="2">Uncharacterized protein</fullName>
    </submittedName>
</protein>
<evidence type="ECO:0000313" key="2">
    <source>
        <dbReference type="EMBL" id="SCG78826.1"/>
    </source>
</evidence>
<sequence length="72" mass="7669">MTATSTPYADWADPHRQATAHDGVTDQLGRHGRRVTGPVEPRIRPWSLPGHPAAGPAGHLRVRTGQSAVGRA</sequence>
<evidence type="ECO:0000313" key="3">
    <source>
        <dbReference type="Proteomes" id="UP000198217"/>
    </source>
</evidence>
<dbReference type="AlphaFoldDB" id="A0A1C5K8N8"/>
<name>A0A1C5K8N8_9ACTN</name>
<evidence type="ECO:0000256" key="1">
    <source>
        <dbReference type="SAM" id="MobiDB-lite"/>
    </source>
</evidence>
<gene>
    <name evidence="2" type="ORF">GA0070609_5701</name>
</gene>
<dbReference type="EMBL" id="LT607750">
    <property type="protein sequence ID" value="SCG78826.1"/>
    <property type="molecule type" value="Genomic_DNA"/>
</dbReference>
<keyword evidence="3" id="KW-1185">Reference proteome</keyword>
<organism evidence="2 3">
    <name type="scientific">Micromonospora echinaurantiaca</name>
    <dbReference type="NCBI Taxonomy" id="47857"/>
    <lineage>
        <taxon>Bacteria</taxon>
        <taxon>Bacillati</taxon>
        <taxon>Actinomycetota</taxon>
        <taxon>Actinomycetes</taxon>
        <taxon>Micromonosporales</taxon>
        <taxon>Micromonosporaceae</taxon>
        <taxon>Micromonospora</taxon>
    </lineage>
</organism>
<dbReference type="Proteomes" id="UP000198217">
    <property type="component" value="Chromosome I"/>
</dbReference>
<feature type="region of interest" description="Disordered" evidence="1">
    <location>
        <begin position="1"/>
        <end position="72"/>
    </location>
</feature>
<accession>A0A1C5K8N8</accession>
<reference evidence="2 3" key="1">
    <citation type="submission" date="2016-06" db="EMBL/GenBank/DDBJ databases">
        <authorList>
            <person name="Kjaerup R.B."/>
            <person name="Dalgaard T.S."/>
            <person name="Juul-Madsen H.R."/>
        </authorList>
    </citation>
    <scope>NUCLEOTIDE SEQUENCE [LARGE SCALE GENOMIC DNA]</scope>
    <source>
        <strain evidence="2 3">DSM 43904</strain>
    </source>
</reference>
<dbReference type="RefSeq" id="WP_088996572.1">
    <property type="nucleotide sequence ID" value="NZ_LT607750.1"/>
</dbReference>